<gene>
    <name evidence="1" type="ORF">DSM107014_04560</name>
</gene>
<reference evidence="1" key="1">
    <citation type="submission" date="2021-02" db="EMBL/GenBank/DDBJ databases">
        <title>Metagenome analyses of Stigonema ocellatum DSM 106950, Chlorogloea purpurea SAG 13.99 and Gomphosphaeria aponina DSM 107014.</title>
        <authorList>
            <person name="Marter P."/>
            <person name="Huang S."/>
        </authorList>
    </citation>
    <scope>NUCLEOTIDE SEQUENCE</scope>
    <source>
        <strain evidence="1">JP213</strain>
    </source>
</reference>
<dbReference type="Proteomes" id="UP000767446">
    <property type="component" value="Unassembled WGS sequence"/>
</dbReference>
<protein>
    <submittedName>
        <fullName evidence="1">Uncharacterized protein</fullName>
    </submittedName>
</protein>
<organism evidence="1 2">
    <name type="scientific">Gomphosphaeria aponina SAG 52.96 = DSM 107014</name>
    <dbReference type="NCBI Taxonomy" id="1521640"/>
    <lineage>
        <taxon>Bacteria</taxon>
        <taxon>Bacillati</taxon>
        <taxon>Cyanobacteriota</taxon>
        <taxon>Cyanophyceae</taxon>
        <taxon>Oscillatoriophycideae</taxon>
        <taxon>Chroococcales</taxon>
        <taxon>Gomphosphaeriaceae</taxon>
        <taxon>Gomphosphaeria</taxon>
    </lineage>
</organism>
<dbReference type="AlphaFoldDB" id="A0A941GN32"/>
<accession>A0A941GN32</accession>
<evidence type="ECO:0000313" key="2">
    <source>
        <dbReference type="Proteomes" id="UP000767446"/>
    </source>
</evidence>
<proteinExistence type="predicted"/>
<sequence length="78" mass="8820">MIRQYSQEDLSQIADLVECFANESGCFEIVGGFSRSHFLDTLFSCEGFLRIWVRDCDDMIVSALAMVKNINPYSGKSN</sequence>
<comment type="caution">
    <text evidence="1">The sequence shown here is derived from an EMBL/GenBank/DDBJ whole genome shotgun (WGS) entry which is preliminary data.</text>
</comment>
<dbReference type="EMBL" id="JADQBC010000021">
    <property type="protein sequence ID" value="MBR8827169.1"/>
    <property type="molecule type" value="Genomic_DNA"/>
</dbReference>
<name>A0A941GN32_9CHRO</name>
<evidence type="ECO:0000313" key="1">
    <source>
        <dbReference type="EMBL" id="MBR8827169.1"/>
    </source>
</evidence>